<sequence>MKPIELSNNRNCFVLCHLSLYHKHQDRVKSLWSPIPQTEKNTTLPKQKGNFRKIGQHFLLCYKERDDIQT</sequence>
<protein>
    <submittedName>
        <fullName evidence="1">Uncharacterized protein</fullName>
    </submittedName>
</protein>
<reference evidence="1" key="1">
    <citation type="submission" date="2014-11" db="EMBL/GenBank/DDBJ databases">
        <authorList>
            <person name="Amaro Gonzalez C."/>
        </authorList>
    </citation>
    <scope>NUCLEOTIDE SEQUENCE</scope>
</reference>
<dbReference type="EMBL" id="GBXM01002606">
    <property type="protein sequence ID" value="JAI05972.1"/>
    <property type="molecule type" value="Transcribed_RNA"/>
</dbReference>
<evidence type="ECO:0000313" key="1">
    <source>
        <dbReference type="EMBL" id="JAI05972.1"/>
    </source>
</evidence>
<name>A0A0E9XU76_ANGAN</name>
<accession>A0A0E9XU76</accession>
<proteinExistence type="predicted"/>
<reference evidence="1" key="2">
    <citation type="journal article" date="2015" name="Fish Shellfish Immunol.">
        <title>Early steps in the European eel (Anguilla anguilla)-Vibrio vulnificus interaction in the gills: Role of the RtxA13 toxin.</title>
        <authorList>
            <person name="Callol A."/>
            <person name="Pajuelo D."/>
            <person name="Ebbesson L."/>
            <person name="Teles M."/>
            <person name="MacKenzie S."/>
            <person name="Amaro C."/>
        </authorList>
    </citation>
    <scope>NUCLEOTIDE SEQUENCE</scope>
</reference>
<dbReference type="AlphaFoldDB" id="A0A0E9XU76"/>
<organism evidence="1">
    <name type="scientific">Anguilla anguilla</name>
    <name type="common">European freshwater eel</name>
    <name type="synonym">Muraena anguilla</name>
    <dbReference type="NCBI Taxonomy" id="7936"/>
    <lineage>
        <taxon>Eukaryota</taxon>
        <taxon>Metazoa</taxon>
        <taxon>Chordata</taxon>
        <taxon>Craniata</taxon>
        <taxon>Vertebrata</taxon>
        <taxon>Euteleostomi</taxon>
        <taxon>Actinopterygii</taxon>
        <taxon>Neopterygii</taxon>
        <taxon>Teleostei</taxon>
        <taxon>Anguilliformes</taxon>
        <taxon>Anguillidae</taxon>
        <taxon>Anguilla</taxon>
    </lineage>
</organism>